<keyword evidence="2" id="KW-0815">Transposition</keyword>
<dbReference type="RefSeq" id="WP_268239738.1">
    <property type="nucleotide sequence ID" value="NZ_BMOD01000018.1"/>
</dbReference>
<name>A0ABQ2D7B7_9DEIO</name>
<evidence type="ECO:0000259" key="6">
    <source>
        <dbReference type="Pfam" id="PF13700"/>
    </source>
</evidence>
<keyword evidence="8" id="KW-1185">Reference proteome</keyword>
<dbReference type="InterPro" id="IPR047653">
    <property type="entry name" value="Tn3-like_transpos"/>
</dbReference>
<dbReference type="InterPro" id="IPR002513">
    <property type="entry name" value="Tn3_Tnp_DDE_dom"/>
</dbReference>
<accession>A0ABQ2D7B7</accession>
<dbReference type="Pfam" id="PF01526">
    <property type="entry name" value="DDE_Tnp_Tn3"/>
    <property type="match status" value="1"/>
</dbReference>
<evidence type="ECO:0000256" key="3">
    <source>
        <dbReference type="ARBA" id="ARBA00023125"/>
    </source>
</evidence>
<evidence type="ECO:0000256" key="2">
    <source>
        <dbReference type="ARBA" id="ARBA00022578"/>
    </source>
</evidence>
<organism evidence="7 8">
    <name type="scientific">Deinococcus roseus</name>
    <dbReference type="NCBI Taxonomy" id="392414"/>
    <lineage>
        <taxon>Bacteria</taxon>
        <taxon>Thermotogati</taxon>
        <taxon>Deinococcota</taxon>
        <taxon>Deinococci</taxon>
        <taxon>Deinococcales</taxon>
        <taxon>Deinococcaceae</taxon>
        <taxon>Deinococcus</taxon>
    </lineage>
</organism>
<evidence type="ECO:0000259" key="5">
    <source>
        <dbReference type="Pfam" id="PF01526"/>
    </source>
</evidence>
<evidence type="ECO:0000256" key="4">
    <source>
        <dbReference type="ARBA" id="ARBA00023172"/>
    </source>
</evidence>
<comment type="caution">
    <text evidence="7">The sequence shown here is derived from an EMBL/GenBank/DDBJ whole genome shotgun (WGS) entry which is preliminary data.</text>
</comment>
<evidence type="ECO:0000313" key="7">
    <source>
        <dbReference type="EMBL" id="GGJ48282.1"/>
    </source>
</evidence>
<sequence length="993" mass="115765">MFSHTQRNMFLKFPEVDDWVLSSHYVLSFDDLNLVGQKTGPATQLGFAVHLKVMQHLVRSPLKVEVPQVIVECIASQLGLDPTLYQTYLQVKTYVLETHLREIREVLGLQHYRTMSHQRALLEFLKPLAEATPVPFPLMCQLFDELRARKILMPKFTTLEHLIRASLKEAREHVERLLLSIYPDQGEHLDELIEPHVYHKDPNQSKLGWLREENHEPSSDGISRVLDRLIFMKHFALPWKMLKFIHPNRMEHLIQEARSLQVYQLRGFEDNRRRSLAVVMIMDLVQTLTDQTFDLHEKMLLSAFRDCEREHFDELKGQQAHLLELLELHQRVGQALISARKRKKNPFKSIEEVIPWEDYVRSVQELDALKKEVEQDSLRLLGRKIHTFRKYSGRLLSRFDFKGPDSEQDLLKAIHLVKATHQKISQPIPRDAPTSFVDRRWAKFVFVGPEGQIDQRYYELCVLSKLVSRMHAGEINVEHSRKYGPFDDLLLPRSQLTTKLKHFPLSVPVDFNTFWEEQSSRLLDRLNEVDRKLHEGLLPEVRMEKGQVIVTPHKQDKVQAKQAKELSRKLFRRIGNIKITDLMLEVSSWVPFRDHFRHLTLHKAVDDLALLCSVMLAEGSNMGITKMAQSTNAADLKRLIWVRQQYVREENYRSLQAELVNYHTKQALTRYWGDGTHSASDGQRFPAAWQAEGSGTFNRRYGRDPGMTFYTHVTDQYSPFFTKVIASNERDAVHIVDGLLYHGSDLRIQEHATDTHGYSDAVFALLNLLGFRFTPRIRDLKELKLFVPGRKKKWAAISPVVGGTLNRKLIEAHWNQIIRLAVSVKSGHVMASVILRKLANFQRKSSLLAAINELGKLYRTFFILDWWSNPELRRRVQRNLNKGELLHELRRAAYLHGRGEVRDRSLRAQSKRASGLNVLTTMIAVWNTVYLEEAIKQLRLEGEMIPDELIERLSPLKFEHIIFSGDYVWREDQVPEEGKRRPLLKEESMLILD</sequence>
<evidence type="ECO:0000256" key="1">
    <source>
        <dbReference type="ARBA" id="ARBA00009402"/>
    </source>
</evidence>
<feature type="domain" description="DUF4158" evidence="6">
    <location>
        <begin position="2"/>
        <end position="164"/>
    </location>
</feature>
<dbReference type="Pfam" id="PF13700">
    <property type="entry name" value="DUF4158"/>
    <property type="match status" value="1"/>
</dbReference>
<evidence type="ECO:0000313" key="8">
    <source>
        <dbReference type="Proteomes" id="UP000632222"/>
    </source>
</evidence>
<gene>
    <name evidence="7" type="ORF">GCM10008938_37870</name>
</gene>
<proteinExistence type="inferred from homology"/>
<reference evidence="8" key="1">
    <citation type="journal article" date="2019" name="Int. J. Syst. Evol. Microbiol.">
        <title>The Global Catalogue of Microorganisms (GCM) 10K type strain sequencing project: providing services to taxonomists for standard genome sequencing and annotation.</title>
        <authorList>
            <consortium name="The Broad Institute Genomics Platform"/>
            <consortium name="The Broad Institute Genome Sequencing Center for Infectious Disease"/>
            <person name="Wu L."/>
            <person name="Ma J."/>
        </authorList>
    </citation>
    <scope>NUCLEOTIDE SEQUENCE [LARGE SCALE GENOMIC DNA]</scope>
    <source>
        <strain evidence="8">JCM 14370</strain>
    </source>
</reference>
<dbReference type="InterPro" id="IPR025296">
    <property type="entry name" value="DUF4158"/>
</dbReference>
<protein>
    <submittedName>
        <fullName evidence="7">DDE transposase</fullName>
    </submittedName>
</protein>
<dbReference type="EMBL" id="BMOD01000018">
    <property type="protein sequence ID" value="GGJ48282.1"/>
    <property type="molecule type" value="Genomic_DNA"/>
</dbReference>
<feature type="domain" description="Tn3 transposase DDE" evidence="5">
    <location>
        <begin position="581"/>
        <end position="967"/>
    </location>
</feature>
<comment type="similarity">
    <text evidence="1">Belongs to the transposase 7 family.</text>
</comment>
<keyword evidence="3" id="KW-0238">DNA-binding</keyword>
<keyword evidence="4" id="KW-0233">DNA recombination</keyword>
<dbReference type="Proteomes" id="UP000632222">
    <property type="component" value="Unassembled WGS sequence"/>
</dbReference>
<dbReference type="NCBIfam" id="NF033527">
    <property type="entry name" value="transpos_Tn3"/>
    <property type="match status" value="1"/>
</dbReference>